<dbReference type="AlphaFoldDB" id="A0AAX2IE98"/>
<gene>
    <name evidence="2" type="ORF">CGC55_04235</name>
    <name evidence="3" type="ORF">NCTC11653_01197</name>
</gene>
<dbReference type="InterPro" id="IPR025474">
    <property type="entry name" value="DUF4325"/>
</dbReference>
<dbReference type="Proteomes" id="UP000249902">
    <property type="component" value="Unassembled WGS sequence"/>
</dbReference>
<organism evidence="3 5">
    <name type="scientific">Capnocytophaga sputigena</name>
    <dbReference type="NCBI Taxonomy" id="1019"/>
    <lineage>
        <taxon>Bacteria</taxon>
        <taxon>Pseudomonadati</taxon>
        <taxon>Bacteroidota</taxon>
        <taxon>Flavobacteriia</taxon>
        <taxon>Flavobacteriales</taxon>
        <taxon>Flavobacteriaceae</taxon>
        <taxon>Capnocytophaga</taxon>
    </lineage>
</organism>
<proteinExistence type="predicted"/>
<evidence type="ECO:0000259" key="1">
    <source>
        <dbReference type="Pfam" id="PF14213"/>
    </source>
</evidence>
<reference evidence="2" key="1">
    <citation type="journal article" date="2017" name="Genome Announc.">
        <title>Twelve Complete Reference Genomes of Clinical Isolates in the Capnocytophaga Genus.</title>
        <authorList>
            <person name="Villarma A."/>
            <person name="Gulvik C.A."/>
            <person name="Rowe L.A."/>
            <person name="Sheth M."/>
            <person name="Juieng P."/>
            <person name="Nicholson A.C."/>
            <person name="Loparev V.N."/>
            <person name="McQuiston J.R."/>
        </authorList>
    </citation>
    <scope>NUCLEOTIDE SEQUENCE</scope>
    <source>
        <strain evidence="2">KC1668</strain>
    </source>
</reference>
<protein>
    <submittedName>
        <fullName evidence="2">DUF4325 domain-containing protein</fullName>
    </submittedName>
</protein>
<accession>A0AAX2IE98</accession>
<dbReference type="RefSeq" id="WP_002677401.1">
    <property type="nucleotide sequence ID" value="NZ_CAURCK010000020.1"/>
</dbReference>
<reference evidence="4" key="2">
    <citation type="submission" date="2017-06" db="EMBL/GenBank/DDBJ databases">
        <title>Capnocytophaga spp. assemblies.</title>
        <authorList>
            <person name="Gulvik C.A."/>
        </authorList>
    </citation>
    <scope>NUCLEOTIDE SEQUENCE [LARGE SCALE GENOMIC DNA]</scope>
    <source>
        <strain evidence="4">KC1668</strain>
    </source>
</reference>
<keyword evidence="4" id="KW-1185">Reference proteome</keyword>
<sequence>MNISIKDFSEYPGLRHCSISEKSGEEFYHSVLNNSFKEAYEKNEKLIINIDGTAGYASSFLDEAFGNLVFDFSLDIIKKNIEIISNEEPHWKNMIEEQTYQQWEQRRIKNEEPVVTKLHEKWFRLVNNTIQSKVWKQPQIF</sequence>
<dbReference type="KEGG" id="cspu:CGC55_04235"/>
<reference evidence="3 5" key="3">
    <citation type="submission" date="2018-06" db="EMBL/GenBank/DDBJ databases">
        <authorList>
            <consortium name="Pathogen Informatics"/>
            <person name="Doyle S."/>
        </authorList>
    </citation>
    <scope>NUCLEOTIDE SEQUENCE [LARGE SCALE GENOMIC DNA]</scope>
    <source>
        <strain evidence="3 5">NCTC11653</strain>
    </source>
</reference>
<dbReference type="Pfam" id="PF14213">
    <property type="entry name" value="DUF4325"/>
    <property type="match status" value="1"/>
</dbReference>
<dbReference type="EMBL" id="CP022385">
    <property type="protein sequence ID" value="ATA83765.1"/>
    <property type="molecule type" value="Genomic_DNA"/>
</dbReference>
<dbReference type="EMBL" id="UAVP01000007">
    <property type="protein sequence ID" value="SQA75299.1"/>
    <property type="molecule type" value="Genomic_DNA"/>
</dbReference>
<evidence type="ECO:0000313" key="2">
    <source>
        <dbReference type="EMBL" id="ATA83765.1"/>
    </source>
</evidence>
<feature type="domain" description="DUF4325" evidence="1">
    <location>
        <begin position="23"/>
        <end position="90"/>
    </location>
</feature>
<evidence type="ECO:0000313" key="5">
    <source>
        <dbReference type="Proteomes" id="UP000249902"/>
    </source>
</evidence>
<name>A0AAX2IE98_CAPSP</name>
<dbReference type="Proteomes" id="UP000217301">
    <property type="component" value="Chromosome"/>
</dbReference>
<evidence type="ECO:0000313" key="4">
    <source>
        <dbReference type="Proteomes" id="UP000217301"/>
    </source>
</evidence>
<evidence type="ECO:0000313" key="3">
    <source>
        <dbReference type="EMBL" id="SQA75299.1"/>
    </source>
</evidence>